<feature type="domain" description="Peptidase C1A papain C-terminal" evidence="1">
    <location>
        <begin position="1"/>
        <end position="57"/>
    </location>
</feature>
<reference evidence="2 3" key="1">
    <citation type="submission" date="2018-11" db="EMBL/GenBank/DDBJ databases">
        <authorList>
            <consortium name="Pathogen Informatics"/>
        </authorList>
    </citation>
    <scope>NUCLEOTIDE SEQUENCE [LARGE SCALE GENOMIC DNA]</scope>
</reference>
<evidence type="ECO:0000313" key="2">
    <source>
        <dbReference type="EMBL" id="VDM71535.1"/>
    </source>
</evidence>
<protein>
    <recommendedName>
        <fullName evidence="1">Peptidase C1A papain C-terminal domain-containing protein</fullName>
    </recommendedName>
</protein>
<gene>
    <name evidence="2" type="ORF">SVUK_LOCUS6533</name>
</gene>
<dbReference type="AlphaFoldDB" id="A0A3P7KKY4"/>
<dbReference type="Gene3D" id="3.90.70.10">
    <property type="entry name" value="Cysteine proteinases"/>
    <property type="match status" value="1"/>
</dbReference>
<evidence type="ECO:0000313" key="3">
    <source>
        <dbReference type="Proteomes" id="UP000270094"/>
    </source>
</evidence>
<keyword evidence="3" id="KW-1185">Reference proteome</keyword>
<dbReference type="EMBL" id="UYYB01020840">
    <property type="protein sequence ID" value="VDM71535.1"/>
    <property type="molecule type" value="Genomic_DNA"/>
</dbReference>
<dbReference type="SUPFAM" id="SSF54001">
    <property type="entry name" value="Cysteine proteinases"/>
    <property type="match status" value="1"/>
</dbReference>
<dbReference type="Pfam" id="PF00112">
    <property type="entry name" value="Peptidase_C1"/>
    <property type="match status" value="1"/>
</dbReference>
<dbReference type="InterPro" id="IPR000668">
    <property type="entry name" value="Peptidase_C1A_C"/>
</dbReference>
<organism evidence="2 3">
    <name type="scientific">Strongylus vulgaris</name>
    <name type="common">Blood worm</name>
    <dbReference type="NCBI Taxonomy" id="40348"/>
    <lineage>
        <taxon>Eukaryota</taxon>
        <taxon>Metazoa</taxon>
        <taxon>Ecdysozoa</taxon>
        <taxon>Nematoda</taxon>
        <taxon>Chromadorea</taxon>
        <taxon>Rhabditida</taxon>
        <taxon>Rhabditina</taxon>
        <taxon>Rhabditomorpha</taxon>
        <taxon>Strongyloidea</taxon>
        <taxon>Strongylidae</taxon>
        <taxon>Strongylus</taxon>
    </lineage>
</organism>
<name>A0A3P7KKY4_STRVU</name>
<dbReference type="InterPro" id="IPR038765">
    <property type="entry name" value="Papain-like_cys_pep_sf"/>
</dbReference>
<accession>A0A3P7KKY4</accession>
<sequence length="74" mass="7945">MSDRACIQSNGKLQPILSGSNVLSCCGIVCGKGCKGGFPKAAIRYMARKGICTGGRYGEKVKHHLFAVFFFTTQ</sequence>
<dbReference type="GO" id="GO:0006508">
    <property type="term" value="P:proteolysis"/>
    <property type="evidence" value="ECO:0007669"/>
    <property type="project" value="InterPro"/>
</dbReference>
<dbReference type="GO" id="GO:0008234">
    <property type="term" value="F:cysteine-type peptidase activity"/>
    <property type="evidence" value="ECO:0007669"/>
    <property type="project" value="InterPro"/>
</dbReference>
<evidence type="ECO:0000259" key="1">
    <source>
        <dbReference type="Pfam" id="PF00112"/>
    </source>
</evidence>
<proteinExistence type="predicted"/>
<dbReference type="Proteomes" id="UP000270094">
    <property type="component" value="Unassembled WGS sequence"/>
</dbReference>